<dbReference type="PANTHER" id="PTHR15067:SF7">
    <property type="entry name" value="E3 UBIQUITIN-PROTEIN LIGASE DMA1-RELATED"/>
    <property type="match status" value="1"/>
</dbReference>
<dbReference type="OrthoDB" id="687730at2759"/>
<evidence type="ECO:0000256" key="6">
    <source>
        <dbReference type="PROSITE-ProRule" id="PRU00175"/>
    </source>
</evidence>
<dbReference type="HOGENOM" id="CLU_415041_0_0_1"/>
<dbReference type="EMBL" id="AOGT01002324">
    <property type="protein sequence ID" value="EMG45801.1"/>
    <property type="molecule type" value="Genomic_DNA"/>
</dbReference>
<evidence type="ECO:0000256" key="7">
    <source>
        <dbReference type="SAM" id="MobiDB-lite"/>
    </source>
</evidence>
<dbReference type="SMART" id="SM00240">
    <property type="entry name" value="FHA"/>
    <property type="match status" value="1"/>
</dbReference>
<dbReference type="PROSITE" id="PS50006">
    <property type="entry name" value="FHA_DOMAIN"/>
    <property type="match status" value="1"/>
</dbReference>
<evidence type="ECO:0000256" key="5">
    <source>
        <dbReference type="ARBA" id="ARBA00022833"/>
    </source>
</evidence>
<proteinExistence type="predicted"/>
<keyword evidence="2" id="KW-0479">Metal-binding</keyword>
<name>M3IHK3_CANMX</name>
<dbReference type="Pfam" id="PF00498">
    <property type="entry name" value="FHA"/>
    <property type="match status" value="1"/>
</dbReference>
<dbReference type="PROSITE" id="PS50089">
    <property type="entry name" value="ZF_RING_2"/>
    <property type="match status" value="1"/>
</dbReference>
<evidence type="ECO:0000256" key="3">
    <source>
        <dbReference type="ARBA" id="ARBA00022771"/>
    </source>
</evidence>
<keyword evidence="5" id="KW-0862">Zinc</keyword>
<keyword evidence="3 6" id="KW-0863">Zinc-finger</keyword>
<dbReference type="SMART" id="SM00184">
    <property type="entry name" value="RING"/>
    <property type="match status" value="1"/>
</dbReference>
<dbReference type="GO" id="GO:0032153">
    <property type="term" value="C:cell division site"/>
    <property type="evidence" value="ECO:0007669"/>
    <property type="project" value="TreeGrafter"/>
</dbReference>
<keyword evidence="1" id="KW-0808">Transferase</keyword>
<dbReference type="STRING" id="1245528.M3IHK3"/>
<dbReference type="GO" id="GO:0006506">
    <property type="term" value="P:GPI anchor biosynthetic process"/>
    <property type="evidence" value="ECO:0007669"/>
    <property type="project" value="UniProtKB-UniPathway"/>
</dbReference>
<dbReference type="GO" id="GO:0000151">
    <property type="term" value="C:ubiquitin ligase complex"/>
    <property type="evidence" value="ECO:0007669"/>
    <property type="project" value="TreeGrafter"/>
</dbReference>
<dbReference type="InterPro" id="IPR001841">
    <property type="entry name" value="Znf_RING"/>
</dbReference>
<evidence type="ECO:0000256" key="8">
    <source>
        <dbReference type="SAM" id="Phobius"/>
    </source>
</evidence>
<feature type="compositionally biased region" description="Acidic residues" evidence="7">
    <location>
        <begin position="125"/>
        <end position="138"/>
    </location>
</feature>
<dbReference type="SUPFAM" id="SSF57850">
    <property type="entry name" value="RING/U-box"/>
    <property type="match status" value="1"/>
</dbReference>
<dbReference type="FunFam" id="2.60.200.20:FF:000030">
    <property type="entry name" value="FHA domain-containing protein"/>
    <property type="match status" value="1"/>
</dbReference>
<dbReference type="InterPro" id="IPR000253">
    <property type="entry name" value="FHA_dom"/>
</dbReference>
<feature type="compositionally biased region" description="Polar residues" evidence="7">
    <location>
        <begin position="15"/>
        <end position="29"/>
    </location>
</feature>
<feature type="compositionally biased region" description="Polar residues" evidence="7">
    <location>
        <begin position="90"/>
        <end position="99"/>
    </location>
</feature>
<dbReference type="GO" id="GO:0008270">
    <property type="term" value="F:zinc ion binding"/>
    <property type="evidence" value="ECO:0007669"/>
    <property type="project" value="UniProtKB-KW"/>
</dbReference>
<dbReference type="Gene3D" id="3.30.40.10">
    <property type="entry name" value="Zinc/RING finger domain, C3HC4 (zinc finger)"/>
    <property type="match status" value="1"/>
</dbReference>
<feature type="transmembrane region" description="Helical" evidence="8">
    <location>
        <begin position="638"/>
        <end position="660"/>
    </location>
</feature>
<dbReference type="PANTHER" id="PTHR15067">
    <property type="entry name" value="E3 UBIQUITIN-PROTEIN LIGASE RNF8"/>
    <property type="match status" value="1"/>
</dbReference>
<evidence type="ECO:0000256" key="1">
    <source>
        <dbReference type="ARBA" id="ARBA00022679"/>
    </source>
</evidence>
<evidence type="ECO:0000313" key="11">
    <source>
        <dbReference type="EMBL" id="EMG45801.1"/>
    </source>
</evidence>
<feature type="domain" description="FHA" evidence="9">
    <location>
        <begin position="221"/>
        <end position="284"/>
    </location>
</feature>
<protein>
    <submittedName>
        <fullName evidence="11">Ring finger protein, putative</fullName>
    </submittedName>
</protein>
<evidence type="ECO:0000256" key="2">
    <source>
        <dbReference type="ARBA" id="ARBA00022723"/>
    </source>
</evidence>
<organism evidence="11 12">
    <name type="scientific">Candida maltosa (strain Xu316)</name>
    <name type="common">Yeast</name>
    <dbReference type="NCBI Taxonomy" id="1245528"/>
    <lineage>
        <taxon>Eukaryota</taxon>
        <taxon>Fungi</taxon>
        <taxon>Dikarya</taxon>
        <taxon>Ascomycota</taxon>
        <taxon>Saccharomycotina</taxon>
        <taxon>Pichiomycetes</taxon>
        <taxon>Debaryomycetaceae</taxon>
        <taxon>Candida/Lodderomyces clade</taxon>
        <taxon>Candida</taxon>
    </lineage>
</organism>
<feature type="compositionally biased region" description="Low complexity" evidence="7">
    <location>
        <begin position="30"/>
        <end position="45"/>
    </location>
</feature>
<feature type="compositionally biased region" description="Low complexity" evidence="7">
    <location>
        <begin position="148"/>
        <end position="162"/>
    </location>
</feature>
<keyword evidence="8" id="KW-1133">Transmembrane helix</keyword>
<evidence type="ECO:0000259" key="9">
    <source>
        <dbReference type="PROSITE" id="PS50006"/>
    </source>
</evidence>
<dbReference type="GO" id="GO:0016020">
    <property type="term" value="C:membrane"/>
    <property type="evidence" value="ECO:0007669"/>
    <property type="project" value="GOC"/>
</dbReference>
<sequence>MPENSSKTISRESVPPTQRTISSKGSNCTPPLNNLNSPGSSRPSSPLEPPVPPSQQHQQTSRRPSFGLNFLSNFGMRSHANESSSSATSQPLMSNSPTLGNIHPYVNDEIVNGSNQSFHETTEVSPEDEEEEEEEQEEHQDIHMEAPTSNTNTNTNTTTTSTVFPPAAVHDSTLIEEENKTGLDKDGFYSVRLTPLIDHSSSSSGLYFSPIIRRLPPKSSINIGRYTEKNKAAAHAPQGSSAPIVFKSKVVSRTHALFFCNEDGQWFLRDTKSSSGTFLNHIRLSPASQESSLMPIIDGDIIQLGMDYRGGTEEVYRSVKMRCHFNNSWQRKMNPYNIEMFKKLQIGDKQASECSICLNTIQPGHPMFIGTCGHWWHYRCIHPLLQKSYPSFSCPNCRYTCKKKQNKTAKRKKILSVGNFFYTLHGQPKKMATTKSNPVITNVRRTIIFVIIGIILPFALYYYLTFDEFSSVLNKFQKEEFTTQQVHISLVSDGSRKIDFKIDNLFDDFIPRKYRDQYGITTNVKNNIELFKSNHTLVQASEIPYLINLDELYSTNNLNYVIFLPQNGLQIENSTTNSFTIEGFGTIGILNELTKENILNLANIFKSNLLKSLEENNQKVKVELSNDIKAFTPMDHKLAIFLPILGPVTITVLSGLINFIK</sequence>
<dbReference type="Gene3D" id="2.60.200.20">
    <property type="match status" value="1"/>
</dbReference>
<feature type="domain" description="RING-type" evidence="10">
    <location>
        <begin position="354"/>
        <end position="398"/>
    </location>
</feature>
<dbReference type="Pfam" id="PF17123">
    <property type="entry name" value="zf-RING_11"/>
    <property type="match status" value="1"/>
</dbReference>
<dbReference type="GO" id="GO:0016567">
    <property type="term" value="P:protein ubiquitination"/>
    <property type="evidence" value="ECO:0007669"/>
    <property type="project" value="TreeGrafter"/>
</dbReference>
<evidence type="ECO:0000259" key="10">
    <source>
        <dbReference type="PROSITE" id="PS50089"/>
    </source>
</evidence>
<keyword evidence="8" id="KW-0812">Transmembrane</keyword>
<dbReference type="Proteomes" id="UP000011777">
    <property type="component" value="Unassembled WGS sequence"/>
</dbReference>
<keyword evidence="4" id="KW-0833">Ubl conjugation pathway</keyword>
<dbReference type="InterPro" id="IPR013083">
    <property type="entry name" value="Znf_RING/FYVE/PHD"/>
</dbReference>
<gene>
    <name evidence="11" type="ORF">G210_3996</name>
</gene>
<dbReference type="InterPro" id="IPR008984">
    <property type="entry name" value="SMAD_FHA_dom_sf"/>
</dbReference>
<dbReference type="GO" id="GO:0005829">
    <property type="term" value="C:cytosol"/>
    <property type="evidence" value="ECO:0007669"/>
    <property type="project" value="TreeGrafter"/>
</dbReference>
<dbReference type="GO" id="GO:0006511">
    <property type="term" value="P:ubiquitin-dependent protein catabolic process"/>
    <property type="evidence" value="ECO:0007669"/>
    <property type="project" value="TreeGrafter"/>
</dbReference>
<keyword evidence="12" id="KW-1185">Reference proteome</keyword>
<evidence type="ECO:0000256" key="4">
    <source>
        <dbReference type="ARBA" id="ARBA00022786"/>
    </source>
</evidence>
<dbReference type="AlphaFoldDB" id="M3IHK3"/>
<feature type="transmembrane region" description="Helical" evidence="8">
    <location>
        <begin position="446"/>
        <end position="464"/>
    </location>
</feature>
<keyword evidence="8" id="KW-0472">Membrane</keyword>
<dbReference type="UniPathway" id="UPA00196"/>
<dbReference type="eggNOG" id="KOG3872">
    <property type="taxonomic scope" value="Eukaryota"/>
</dbReference>
<dbReference type="SUPFAM" id="SSF49879">
    <property type="entry name" value="SMAD/FHA domain"/>
    <property type="match status" value="1"/>
</dbReference>
<reference evidence="11 12" key="1">
    <citation type="submission" date="2013-02" db="EMBL/GenBank/DDBJ databases">
        <title>Genome sequence of Candida maltosa Xu316, a potential industrial strain for xylitol and ethanol production.</title>
        <authorList>
            <person name="Yu J."/>
            <person name="Wang Q."/>
            <person name="Geng X."/>
            <person name="Bao W."/>
            <person name="He P."/>
            <person name="Cai J."/>
        </authorList>
    </citation>
    <scope>NUCLEOTIDE SEQUENCE [LARGE SCALE GENOMIC DNA]</scope>
    <source>
        <strain evidence="12">Xu316</strain>
    </source>
</reference>
<accession>M3IHK3</accession>
<evidence type="ECO:0000313" key="12">
    <source>
        <dbReference type="Proteomes" id="UP000011777"/>
    </source>
</evidence>
<comment type="caution">
    <text evidence="11">The sequence shown here is derived from an EMBL/GenBank/DDBJ whole genome shotgun (WGS) entry which is preliminary data.</text>
</comment>
<dbReference type="GO" id="GO:0061630">
    <property type="term" value="F:ubiquitin protein ligase activity"/>
    <property type="evidence" value="ECO:0007669"/>
    <property type="project" value="TreeGrafter"/>
</dbReference>
<feature type="region of interest" description="Disordered" evidence="7">
    <location>
        <begin position="1"/>
        <end position="164"/>
    </location>
</feature>